<evidence type="ECO:0000313" key="9">
    <source>
        <dbReference type="EMBL" id="QRJ65161.1"/>
    </source>
</evidence>
<dbReference type="GO" id="GO:0005886">
    <property type="term" value="C:plasma membrane"/>
    <property type="evidence" value="ECO:0007669"/>
    <property type="project" value="TreeGrafter"/>
</dbReference>
<keyword evidence="5" id="KW-1133">Transmembrane helix</keyword>
<dbReference type="FunFam" id="3.40.50.300:FF:000032">
    <property type="entry name" value="Export ABC transporter ATP-binding protein"/>
    <property type="match status" value="1"/>
</dbReference>
<name>A0A974SRH3_9RHOO</name>
<evidence type="ECO:0000256" key="6">
    <source>
        <dbReference type="ARBA" id="ARBA00023251"/>
    </source>
</evidence>
<proteinExistence type="inferred from homology"/>
<dbReference type="SMART" id="SM00382">
    <property type="entry name" value="AAA"/>
    <property type="match status" value="1"/>
</dbReference>
<dbReference type="GO" id="GO:0098796">
    <property type="term" value="C:membrane protein complex"/>
    <property type="evidence" value="ECO:0007669"/>
    <property type="project" value="UniProtKB-ARBA"/>
</dbReference>
<evidence type="ECO:0000313" key="10">
    <source>
        <dbReference type="Proteomes" id="UP000663444"/>
    </source>
</evidence>
<keyword evidence="5" id="KW-0472">Membrane</keyword>
<dbReference type="RefSeq" id="WP_203388685.1">
    <property type="nucleotide sequence ID" value="NZ_CP064781.1"/>
</dbReference>
<keyword evidence="1" id="KW-0813">Transport</keyword>
<keyword evidence="5" id="KW-0812">Transmembrane</keyword>
<dbReference type="InterPro" id="IPR003593">
    <property type="entry name" value="AAA+_ATPase"/>
</dbReference>
<keyword evidence="2" id="KW-1003">Cell membrane</keyword>
<protein>
    <submittedName>
        <fullName evidence="9">ABC transporter ATP-binding protein</fullName>
    </submittedName>
</protein>
<dbReference type="GO" id="GO:0016887">
    <property type="term" value="F:ATP hydrolysis activity"/>
    <property type="evidence" value="ECO:0007669"/>
    <property type="project" value="InterPro"/>
</dbReference>
<dbReference type="Pfam" id="PF00005">
    <property type="entry name" value="ABC_tran"/>
    <property type="match status" value="1"/>
</dbReference>
<keyword evidence="3" id="KW-0547">Nucleotide-binding</keyword>
<evidence type="ECO:0000256" key="1">
    <source>
        <dbReference type="ARBA" id="ARBA00022448"/>
    </source>
</evidence>
<evidence type="ECO:0000256" key="4">
    <source>
        <dbReference type="ARBA" id="ARBA00022840"/>
    </source>
</evidence>
<dbReference type="InterPro" id="IPR027417">
    <property type="entry name" value="P-loop_NTPase"/>
</dbReference>
<accession>A0A974SRH3</accession>
<dbReference type="PANTHER" id="PTHR24220:SF86">
    <property type="entry name" value="ABC TRANSPORTER ABCH.1"/>
    <property type="match status" value="1"/>
</dbReference>
<dbReference type="InterPro" id="IPR003439">
    <property type="entry name" value="ABC_transporter-like_ATP-bd"/>
</dbReference>
<dbReference type="PANTHER" id="PTHR24220">
    <property type="entry name" value="IMPORT ATP-BINDING PROTEIN"/>
    <property type="match status" value="1"/>
</dbReference>
<dbReference type="GO" id="GO:0005524">
    <property type="term" value="F:ATP binding"/>
    <property type="evidence" value="ECO:0007669"/>
    <property type="project" value="UniProtKB-KW"/>
</dbReference>
<dbReference type="InterPro" id="IPR017911">
    <property type="entry name" value="MacB-like_ATP-bd"/>
</dbReference>
<dbReference type="SUPFAM" id="SSF52540">
    <property type="entry name" value="P-loop containing nucleoside triphosphate hydrolases"/>
    <property type="match status" value="1"/>
</dbReference>
<keyword evidence="6" id="KW-0046">Antibiotic resistance</keyword>
<evidence type="ECO:0000256" key="7">
    <source>
        <dbReference type="ARBA" id="ARBA00038388"/>
    </source>
</evidence>
<dbReference type="GO" id="GO:0046677">
    <property type="term" value="P:response to antibiotic"/>
    <property type="evidence" value="ECO:0007669"/>
    <property type="project" value="UniProtKB-KW"/>
</dbReference>
<organism evidence="9 10">
    <name type="scientific">Azospira restricta</name>
    <dbReference type="NCBI Taxonomy" id="404405"/>
    <lineage>
        <taxon>Bacteria</taxon>
        <taxon>Pseudomonadati</taxon>
        <taxon>Pseudomonadota</taxon>
        <taxon>Betaproteobacteria</taxon>
        <taxon>Rhodocyclales</taxon>
        <taxon>Rhodocyclaceae</taxon>
        <taxon>Azospira</taxon>
    </lineage>
</organism>
<dbReference type="AlphaFoldDB" id="A0A974SRH3"/>
<gene>
    <name evidence="9" type="ORF">IWH25_07460</name>
</gene>
<feature type="domain" description="ABC transporter" evidence="8">
    <location>
        <begin position="6"/>
        <end position="229"/>
    </location>
</feature>
<evidence type="ECO:0000256" key="5">
    <source>
        <dbReference type="ARBA" id="ARBA00022989"/>
    </source>
</evidence>
<reference evidence="9" key="1">
    <citation type="submission" date="2020-11" db="EMBL/GenBank/DDBJ databases">
        <title>Azospira restricta DSM 18626 genome sequence.</title>
        <authorList>
            <person name="Moe W.M."/>
        </authorList>
    </citation>
    <scope>NUCLEOTIDE SEQUENCE</scope>
    <source>
        <strain evidence="9">DSM 18626</strain>
    </source>
</reference>
<keyword evidence="10" id="KW-1185">Reference proteome</keyword>
<comment type="similarity">
    <text evidence="7">Belongs to the ABC transporter superfamily. Macrolide exporter (TC 3.A.1.122) family.</text>
</comment>
<keyword evidence="4 9" id="KW-0067">ATP-binding</keyword>
<dbReference type="PROSITE" id="PS00211">
    <property type="entry name" value="ABC_TRANSPORTER_1"/>
    <property type="match status" value="1"/>
</dbReference>
<dbReference type="Proteomes" id="UP000663444">
    <property type="component" value="Chromosome"/>
</dbReference>
<dbReference type="InterPro" id="IPR017871">
    <property type="entry name" value="ABC_transporter-like_CS"/>
</dbReference>
<dbReference type="EMBL" id="CP064781">
    <property type="protein sequence ID" value="QRJ65161.1"/>
    <property type="molecule type" value="Genomic_DNA"/>
</dbReference>
<dbReference type="GO" id="GO:0022857">
    <property type="term" value="F:transmembrane transporter activity"/>
    <property type="evidence" value="ECO:0007669"/>
    <property type="project" value="TreeGrafter"/>
</dbReference>
<sequence>MAAPLIALAGIERVFHLGDSEVHALHRLDLQIDAGEYVAVMGPSGSGKSTLLNLVGLLDRPNAGTYRLEGRDVTTLSPEEQARVRSERIGFVFQSFHLVPRLTAAENIALPMTLAGIPPAERAARVAQALKDYGLADRAGHRPDELSGGQRQRVAIARATIMRPAVILADEPTGNLDRATGDEVVRLLEELNAQGVTLIVVTHDAALGGRARRRLQMEDGSLKRDSAAA</sequence>
<dbReference type="InterPro" id="IPR015854">
    <property type="entry name" value="ABC_transpr_LolD-like"/>
</dbReference>
<dbReference type="KEGG" id="ares:IWH25_07460"/>
<dbReference type="CDD" id="cd03255">
    <property type="entry name" value="ABC_MJ0796_LolCDE_FtsE"/>
    <property type="match status" value="1"/>
</dbReference>
<evidence type="ECO:0000256" key="2">
    <source>
        <dbReference type="ARBA" id="ARBA00022475"/>
    </source>
</evidence>
<evidence type="ECO:0000259" key="8">
    <source>
        <dbReference type="PROSITE" id="PS50893"/>
    </source>
</evidence>
<evidence type="ECO:0000256" key="3">
    <source>
        <dbReference type="ARBA" id="ARBA00022741"/>
    </source>
</evidence>
<dbReference type="Gene3D" id="3.40.50.300">
    <property type="entry name" value="P-loop containing nucleotide triphosphate hydrolases"/>
    <property type="match status" value="1"/>
</dbReference>
<dbReference type="PROSITE" id="PS50893">
    <property type="entry name" value="ABC_TRANSPORTER_2"/>
    <property type="match status" value="1"/>
</dbReference>